<evidence type="ECO:0000256" key="1">
    <source>
        <dbReference type="SAM" id="Coils"/>
    </source>
</evidence>
<evidence type="ECO:0000259" key="5">
    <source>
        <dbReference type="Pfam" id="PF05695"/>
    </source>
</evidence>
<dbReference type="SUPFAM" id="SSF52540">
    <property type="entry name" value="P-loop containing nucleoside triphosphate hydrolases"/>
    <property type="match status" value="1"/>
</dbReference>
<evidence type="ECO:0000256" key="3">
    <source>
        <dbReference type="SAM" id="Phobius"/>
    </source>
</evidence>
<evidence type="ECO:0000313" key="6">
    <source>
        <dbReference type="EMBL" id="QYB20770.1"/>
    </source>
</evidence>
<dbReference type="InterPro" id="IPR027417">
    <property type="entry name" value="P-loop_NTPase"/>
</dbReference>
<keyword evidence="1" id="KW-0175">Coiled coil</keyword>
<dbReference type="Pfam" id="PF00004">
    <property type="entry name" value="AAA"/>
    <property type="match status" value="1"/>
</dbReference>
<proteinExistence type="predicted"/>
<dbReference type="GO" id="GO:0005524">
    <property type="term" value="F:ATP binding"/>
    <property type="evidence" value="ECO:0007669"/>
    <property type="project" value="InterPro"/>
</dbReference>
<feature type="region of interest" description="Disordered" evidence="2">
    <location>
        <begin position="1"/>
        <end position="20"/>
    </location>
</feature>
<keyword evidence="3" id="KW-0472">Membrane</keyword>
<dbReference type="InterPro" id="IPR056777">
    <property type="entry name" value="Ycf2_N"/>
</dbReference>
<geneLocation type="chloroplast" evidence="6"/>
<evidence type="ECO:0008006" key="7">
    <source>
        <dbReference type="Google" id="ProtNLM"/>
    </source>
</evidence>
<feature type="domain" description="ATPase AAA-type core" evidence="4">
    <location>
        <begin position="1516"/>
        <end position="1710"/>
    </location>
</feature>
<accession>A0A8F8SUM1</accession>
<organism evidence="6">
    <name type="scientific">Callitris pyramidalis</name>
    <dbReference type="NCBI Taxonomy" id="214228"/>
    <lineage>
        <taxon>Eukaryota</taxon>
        <taxon>Viridiplantae</taxon>
        <taxon>Streptophyta</taxon>
        <taxon>Embryophyta</taxon>
        <taxon>Tracheophyta</taxon>
        <taxon>Spermatophyta</taxon>
        <taxon>Pinopsida</taxon>
        <taxon>Pinidae</taxon>
        <taxon>Conifers II</taxon>
        <taxon>Cupressales</taxon>
        <taxon>Cupressaceae</taxon>
        <taxon>Callitris</taxon>
    </lineage>
</organism>
<dbReference type="GO" id="GO:0016887">
    <property type="term" value="F:ATP hydrolysis activity"/>
    <property type="evidence" value="ECO:0007669"/>
    <property type="project" value="InterPro"/>
</dbReference>
<dbReference type="Pfam" id="PF05695">
    <property type="entry name" value="Ycf2"/>
    <property type="match status" value="1"/>
</dbReference>
<sequence>MDKEKKLYFDDLSQEETDDLSQEEIFSLRKNLEEKIFSLRKNLEEDDDLSQEEEDSLRKNIERLLRKMNREDENPCPTYPNRDLLEEIFLLKEKNPDPSRKMQERIWFFSIQSKFKRKVMSIFFPWNESNLVRLLSQIFSGRESVLKLFDFRILSTLLIRDIRIFILKNQIKKAVMLIILPLVVFFLAARKFTDQGEQSYNLTKILPPVQDDFVTRARKKNVLLVPHLFMSLRKDKRRYQRCLLNPKEHFWLSSSNTNLNLQHFMLESKKQKTISEGSLLEKESNGLEWEIDSSFDDSSFDSIQNEYWEKQPENLYELSESLSIFRNKLFEELENKVEQQEKMFEEESNQAKEYFSFSDCQGFFDNLLMEELENRSINSINKASEKLLLFKERQDAFQYFKKLEKNKIVDLWKVKTFLKNPSVNYDISDPFWNIRQDINQFNCIRFININKNLSSISSSYDQNKEQYDDFQFKKFVFKITNQFTLSITKPNQSSSNDEIALEMDYCINELHSLNQTLLNSFFNKKTLLNSFFNKKTLLNSFFNKKTLLNSFFNKKTLLNSFFNKRNEYFIDFVAFLWNTSDSFNKEWKRALNKYSIVFHEYSVELQKVLNKNRYYLEFIFFIKTLSHTLHNVIQDAITHHSSSWTICIKTLSRTLHNVIQDTITHHSSSWIICQKEWLNHSIFHGSKDRNLNKNNTFVLQIATQSNFFINLINKSRSNAGDPNLESSQTIAPLVLNEKKSIIQLIIDAFDNGKNDMELLNNADFSTCLSAIFDDQDNWLNPLKLSNQNSLRTSFYKANTFEFLDYLHCPRFFYQKRLSSYMERIHIKNKNVAYGQLLNLVPIYNNLFSLSIGEMRTVYSEKETISLIKSQVNILLDKYLRDQVLIRDLDKSSNLVNKLNSIFQKNVDFFIEDIYRTPLINPQVIPKIVNLDKNSCYPFLSSSDSEEKTFNQNSKNSLNSDIDLIQTQSYQEDLLSEIVSEIVSEISLRKKKLEESRLPKIRKNLIAGVFDLGGDYFNIEDIYIRDDFFHSPEFIDLKPIGDFIEFKTIGDFFNKEKLKFFFARLKVSFKTEKIKRNKNILFEKWGLFQTYRSWLWLLTSAGWKYTKNMFLAIFPEIPINSNDQLLSIPHNFYAIGLECIQNWNHNLKILRSLYHQFWELLKWEIRNKIDQIRKKIFSIWNHQILPIWYDQILPFILSRRIIAGLLKIINEILLETQLERREISFEKPKDRKNCKDYDLVFINILIGFLFSGYYVILVMFIQFLSDVYTIQELDFCSERLEEMIEYFEKRREKYNNLYFKYSHLKNKINWNGILVTLVDYMDNDYVMLEPEDIGLRELLEFWYEPPIKWVLVPSFFYNLHGLVLDPFNSLASRKKSISHKRFSYCKYYSYVQKLLYESGEDDFFLKEKRLFLIKEKILQFESKLTPPIGFFHDEIQKKEQPGLLYFRYLAEFIQRGHRTGFKSELRDAMSGKEGNLKWTEIMIFNLFYQKIFSEPSRSFLNDPARYNFLVGSFSNRILLLGPKETGRSYLVKSLAADSYLPLIRISLKSFFQTDKKLMTRCEAEHTSSAKQSYLEQENILMDFGFEGRLPEVKAEGGEAADTYNFKPHKVFEEDPAGYSTVCRKYFQFVVALTLANIMSPCIIWIPDIHQMSIYPNSRIIIDTFFRKDLNTVEKKARDLLDPNVVLIASTDCPSKVDPSLMALLTPQRFNQFIFTRKWSIQYREKKFPLLLRNKGLYLKKEWNCYHEFGFNTKDFNMRDLSRLVDKIFLISMSQNTSTVDNDTIDLILYRLNWCPCNYNLQFSEFCQGLPYKIGKAIIQNKLTCLKNSIGFSLDALNIRANYLHQWYLEPSIVGAAAKEFTVFYHILGCLAGSVAQDCFFLSESNKENWSRPFDLFIQNDFILASSLLQGILEEFPSLAIYKDNSDYIIAPQFKKDTMQKGLSDILDKFFLSKELDINQFHSYFFGDTEEEGNIIKNDPMLSRLGFIRSNRFEHIKDIRDNPLLDYFSRFERLKEEPILSSLYWDNFLSDHTYIRHDLYACRGENMRERKKKALWEAKLLYKKLQRIGICKFEETDEDEDEGEDKEHPIEYKPINLQILHKFGQIYIWDPVDICLINKHFSIEPIALFESKELVKNIYLTYSDPREDSKLNFRDKEIKWKHFKRRKKVRRIALGIKIQTNDEDDLPLKNQKERMESFQEFKHFEEIGIRLRRVSPHYKTSVSDAWLREKTRDDRYKFKDYLKKGERENRDLLSHESLIYKTLFESYEYLANLFFSNSMLFKQMIDTLLKTKWLSATAIDCLLAEGLNKKT</sequence>
<reference evidence="6" key="1">
    <citation type="journal article" date="2021" name="Nat. Plants">
        <title>Gene duplications and phylogenomic conflict underlie major pulses of phenotypic evolution in gymnosperms.</title>
        <authorList>
            <person name="Stull G.W."/>
            <person name="Qu X.J."/>
            <person name="Parins-Fukuchi C."/>
            <person name="Yang Y.Y."/>
            <person name="Yang J.B."/>
            <person name="Yang Z.Y."/>
            <person name="Hu Y."/>
            <person name="Ma H."/>
            <person name="Soltis P.S."/>
            <person name="Soltis D.E."/>
            <person name="Li D.Z."/>
            <person name="Smith S.A."/>
            <person name="Yi T.S."/>
        </authorList>
    </citation>
    <scope>NUCLEOTIDE SEQUENCE</scope>
</reference>
<dbReference type="EMBL" id="MW470972">
    <property type="protein sequence ID" value="QYB20770.1"/>
    <property type="molecule type" value="Genomic_DNA"/>
</dbReference>
<dbReference type="InterPro" id="IPR003959">
    <property type="entry name" value="ATPase_AAA_core"/>
</dbReference>
<evidence type="ECO:0000259" key="4">
    <source>
        <dbReference type="Pfam" id="PF00004"/>
    </source>
</evidence>
<dbReference type="Gene3D" id="3.40.50.300">
    <property type="entry name" value="P-loop containing nucleotide triphosphate hydrolases"/>
    <property type="match status" value="1"/>
</dbReference>
<keyword evidence="3" id="KW-0812">Transmembrane</keyword>
<keyword evidence="6" id="KW-0150">Chloroplast</keyword>
<protein>
    <recommendedName>
        <fullName evidence="7">Protein Ycf2</fullName>
    </recommendedName>
</protein>
<keyword evidence="6" id="KW-0934">Plastid</keyword>
<feature type="coiled-coil region" evidence="1">
    <location>
        <begin position="29"/>
        <end position="74"/>
    </location>
</feature>
<feature type="transmembrane region" description="Helical" evidence="3">
    <location>
        <begin position="1238"/>
        <end position="1260"/>
    </location>
</feature>
<keyword evidence="3" id="KW-1133">Transmembrane helix</keyword>
<feature type="domain" description="Ycf2 N-terminal" evidence="5">
    <location>
        <begin position="726"/>
        <end position="976"/>
    </location>
</feature>
<name>A0A8F8SUM1_9CONI</name>
<evidence type="ECO:0000256" key="2">
    <source>
        <dbReference type="SAM" id="MobiDB-lite"/>
    </source>
</evidence>
<gene>
    <name evidence="6" type="primary">ycf2</name>
</gene>
<reference evidence="6" key="2">
    <citation type="submission" date="2021-01" db="EMBL/GenBank/DDBJ databases">
        <authorList>
            <person name="Stull G."/>
            <person name="Qu X.-J."/>
            <person name="Parins-Fukuchi C."/>
            <person name="Yang Y.-Y."/>
            <person name="Yang J.-B."/>
            <person name="Yang Z.-Y."/>
            <person name="Hu Y."/>
            <person name="Ma H."/>
            <person name="Soltis P."/>
            <person name="Soltis D."/>
            <person name="Li D.-Z."/>
            <person name="Smith S."/>
            <person name="Yi T.-S."/>
        </authorList>
    </citation>
    <scope>NUCLEOTIDE SEQUENCE</scope>
</reference>